<organism evidence="1 2">
    <name type="scientific">Paenibacillus aurantius</name>
    <dbReference type="NCBI Taxonomy" id="2918900"/>
    <lineage>
        <taxon>Bacteria</taxon>
        <taxon>Bacillati</taxon>
        <taxon>Bacillota</taxon>
        <taxon>Bacilli</taxon>
        <taxon>Bacillales</taxon>
        <taxon>Paenibacillaceae</taxon>
        <taxon>Paenibacillus</taxon>
    </lineage>
</organism>
<sequence>MVSIPQLQIRQQYGRIGIDADPGRQSIEQPKAEVQIRTTPAKLDIHSPQGELEIDQSRAWDALGKGNILESMQRIYSQAHEILLQGIAHRVEYGNRLADISKPGNPIADNAEQEAYHFPEFDYYGPASMDNVDIRYTAHKPEIQVTEGRVDINVIPHKPIIEYTRGKLDIYMQQYPKVEYIPPIIDTVR</sequence>
<protein>
    <submittedName>
        <fullName evidence="1">DUF6470 family protein</fullName>
    </submittedName>
</protein>
<evidence type="ECO:0000313" key="1">
    <source>
        <dbReference type="EMBL" id="WNQ11601.1"/>
    </source>
</evidence>
<proteinExistence type="predicted"/>
<dbReference type="Pfam" id="PF20074">
    <property type="entry name" value="DUF6470"/>
    <property type="match status" value="1"/>
</dbReference>
<dbReference type="KEGG" id="paun:MJA45_00535"/>
<dbReference type="EMBL" id="CP130318">
    <property type="protein sequence ID" value="WNQ11601.1"/>
    <property type="molecule type" value="Genomic_DNA"/>
</dbReference>
<reference evidence="1 2" key="1">
    <citation type="submission" date="2022-02" db="EMBL/GenBank/DDBJ databases">
        <title>Paenibacillus sp. MBLB1776 Whole Genome Shotgun Sequencing.</title>
        <authorList>
            <person name="Hwang C.Y."/>
            <person name="Cho E.-S."/>
            <person name="Seo M.-J."/>
        </authorList>
    </citation>
    <scope>NUCLEOTIDE SEQUENCE [LARGE SCALE GENOMIC DNA]</scope>
    <source>
        <strain evidence="1 2">MBLB1776</strain>
    </source>
</reference>
<name>A0AA96LDD1_9BACL</name>
<accession>A0AA96LDD1</accession>
<dbReference type="InterPro" id="IPR045527">
    <property type="entry name" value="DUF6470"/>
</dbReference>
<dbReference type="RefSeq" id="WP_315605378.1">
    <property type="nucleotide sequence ID" value="NZ_CP130318.1"/>
</dbReference>
<gene>
    <name evidence="1" type="ORF">MJA45_00535</name>
</gene>
<dbReference type="AlphaFoldDB" id="A0AA96LDD1"/>
<evidence type="ECO:0000313" key="2">
    <source>
        <dbReference type="Proteomes" id="UP001305702"/>
    </source>
</evidence>
<dbReference type="Proteomes" id="UP001305702">
    <property type="component" value="Chromosome"/>
</dbReference>
<keyword evidence="2" id="KW-1185">Reference proteome</keyword>